<comment type="subcellular location">
    <subcellularLocation>
        <location evidence="1">Membrane</location>
    </subcellularLocation>
</comment>
<evidence type="ECO:0000256" key="1">
    <source>
        <dbReference type="ARBA" id="ARBA00004370"/>
    </source>
</evidence>
<accession>A0A4C1Y2H4</accession>
<proteinExistence type="predicted"/>
<keyword evidence="2 5" id="KW-0812">Transmembrane</keyword>
<feature type="transmembrane region" description="Helical" evidence="5">
    <location>
        <begin position="20"/>
        <end position="44"/>
    </location>
</feature>
<name>A0A4C1Y2H4_EUMVA</name>
<evidence type="ECO:0000313" key="7">
    <source>
        <dbReference type="EMBL" id="GBP70106.1"/>
    </source>
</evidence>
<dbReference type="OrthoDB" id="1684102at2759"/>
<evidence type="ECO:0000313" key="8">
    <source>
        <dbReference type="Proteomes" id="UP000299102"/>
    </source>
</evidence>
<organism evidence="7 8">
    <name type="scientific">Eumeta variegata</name>
    <name type="common">Bagworm moth</name>
    <name type="synonym">Eumeta japonica</name>
    <dbReference type="NCBI Taxonomy" id="151549"/>
    <lineage>
        <taxon>Eukaryota</taxon>
        <taxon>Metazoa</taxon>
        <taxon>Ecdysozoa</taxon>
        <taxon>Arthropoda</taxon>
        <taxon>Hexapoda</taxon>
        <taxon>Insecta</taxon>
        <taxon>Pterygota</taxon>
        <taxon>Neoptera</taxon>
        <taxon>Endopterygota</taxon>
        <taxon>Lepidoptera</taxon>
        <taxon>Glossata</taxon>
        <taxon>Ditrysia</taxon>
        <taxon>Tineoidea</taxon>
        <taxon>Psychidae</taxon>
        <taxon>Oiketicinae</taxon>
        <taxon>Eumeta</taxon>
    </lineage>
</organism>
<keyword evidence="4 5" id="KW-0472">Membrane</keyword>
<dbReference type="InterPro" id="IPR013057">
    <property type="entry name" value="AA_transpt_TM"/>
</dbReference>
<sequence>MAYFNLLRTLFGAGMLGIPLAISQAGMLFGTVMNLATGVIMVYAHFNLKSVALMTFCHEGHLPTVSRLLTVVVQDRWIAAPVAWSMHPYYGPEMMSKK</sequence>
<dbReference type="AlphaFoldDB" id="A0A4C1Y2H4"/>
<evidence type="ECO:0000256" key="3">
    <source>
        <dbReference type="ARBA" id="ARBA00022989"/>
    </source>
</evidence>
<reference evidence="7 8" key="1">
    <citation type="journal article" date="2019" name="Commun. Biol.">
        <title>The bagworm genome reveals a unique fibroin gene that provides high tensile strength.</title>
        <authorList>
            <person name="Kono N."/>
            <person name="Nakamura H."/>
            <person name="Ohtoshi R."/>
            <person name="Tomita M."/>
            <person name="Numata K."/>
            <person name="Arakawa K."/>
        </authorList>
    </citation>
    <scope>NUCLEOTIDE SEQUENCE [LARGE SCALE GENOMIC DNA]</scope>
</reference>
<evidence type="ECO:0000256" key="4">
    <source>
        <dbReference type="ARBA" id="ARBA00023136"/>
    </source>
</evidence>
<keyword evidence="3 5" id="KW-1133">Transmembrane helix</keyword>
<evidence type="ECO:0000259" key="6">
    <source>
        <dbReference type="Pfam" id="PF01490"/>
    </source>
</evidence>
<evidence type="ECO:0000256" key="5">
    <source>
        <dbReference type="SAM" id="Phobius"/>
    </source>
</evidence>
<dbReference type="Pfam" id="PF01490">
    <property type="entry name" value="Aa_trans"/>
    <property type="match status" value="1"/>
</dbReference>
<dbReference type="Proteomes" id="UP000299102">
    <property type="component" value="Unassembled WGS sequence"/>
</dbReference>
<comment type="caution">
    <text evidence="7">The sequence shown here is derived from an EMBL/GenBank/DDBJ whole genome shotgun (WGS) entry which is preliminary data.</text>
</comment>
<protein>
    <recommendedName>
        <fullName evidence="6">Amino acid transporter transmembrane domain-containing protein</fullName>
    </recommendedName>
</protein>
<evidence type="ECO:0000256" key="2">
    <source>
        <dbReference type="ARBA" id="ARBA00022692"/>
    </source>
</evidence>
<gene>
    <name evidence="7" type="ORF">EVAR_50927_1</name>
</gene>
<feature type="domain" description="Amino acid transporter transmembrane" evidence="6">
    <location>
        <begin position="1"/>
        <end position="48"/>
    </location>
</feature>
<keyword evidence="8" id="KW-1185">Reference proteome</keyword>
<dbReference type="GO" id="GO:0016020">
    <property type="term" value="C:membrane"/>
    <property type="evidence" value="ECO:0007669"/>
    <property type="project" value="UniProtKB-SubCell"/>
</dbReference>
<dbReference type="EMBL" id="BGZK01001063">
    <property type="protein sequence ID" value="GBP70106.1"/>
    <property type="molecule type" value="Genomic_DNA"/>
</dbReference>